<name>A0AAW1ZDQ5_CULAL</name>
<keyword evidence="4" id="KW-1185">Reference proteome</keyword>
<dbReference type="InterPro" id="IPR036365">
    <property type="entry name" value="PGBD-like_sf"/>
</dbReference>
<keyword evidence="1" id="KW-0645">Protease</keyword>
<dbReference type="Proteomes" id="UP001479290">
    <property type="component" value="Unassembled WGS sequence"/>
</dbReference>
<evidence type="ECO:0000256" key="1">
    <source>
        <dbReference type="ARBA" id="ARBA00023049"/>
    </source>
</evidence>
<protein>
    <recommendedName>
        <fullName evidence="2">Peptidoglycan binding-like domain-containing protein</fullName>
    </recommendedName>
</protein>
<reference evidence="3 4" key="1">
    <citation type="submission" date="2024-05" db="EMBL/GenBank/DDBJ databases">
        <title>A high-quality chromosomal-level genome assembly of Topmouth culter (Culter alburnus).</title>
        <authorList>
            <person name="Zhao H."/>
        </authorList>
    </citation>
    <scope>NUCLEOTIDE SEQUENCE [LARGE SCALE GENOMIC DNA]</scope>
    <source>
        <strain evidence="3">CATC2023</strain>
        <tissue evidence="3">Muscle</tissue>
    </source>
</reference>
<keyword evidence="1" id="KW-0482">Metalloprotease</keyword>
<dbReference type="EMBL" id="JAWDJR010000017">
    <property type="protein sequence ID" value="KAK9959604.1"/>
    <property type="molecule type" value="Genomic_DNA"/>
</dbReference>
<evidence type="ECO:0000313" key="4">
    <source>
        <dbReference type="Proteomes" id="UP001479290"/>
    </source>
</evidence>
<evidence type="ECO:0000313" key="3">
    <source>
        <dbReference type="EMBL" id="KAK9959604.1"/>
    </source>
</evidence>
<dbReference type="Pfam" id="PF01471">
    <property type="entry name" value="PG_binding_1"/>
    <property type="match status" value="1"/>
</dbReference>
<dbReference type="SUPFAM" id="SSF47090">
    <property type="entry name" value="PGBD-like"/>
    <property type="match status" value="1"/>
</dbReference>
<dbReference type="GO" id="GO:0030198">
    <property type="term" value="P:extracellular matrix organization"/>
    <property type="evidence" value="ECO:0007669"/>
    <property type="project" value="TreeGrafter"/>
</dbReference>
<gene>
    <name evidence="3" type="ORF">ABG768_009717</name>
</gene>
<dbReference type="InterPro" id="IPR002477">
    <property type="entry name" value="Peptidoglycan-bd-like"/>
</dbReference>
<dbReference type="PANTHER" id="PTHR10201:SF151">
    <property type="entry name" value="INTERSTITIAL COLLAGENASE"/>
    <property type="match status" value="1"/>
</dbReference>
<sequence>MESYYKLCVLITLVVSGYIAKNYLNRLYGLPKQTSSDTERRSSAMSLRLKEMQQFFGLTVTGKLNEETLELMKKSRCGVPDIVAYSTFAGDYKWKKHDLTYR</sequence>
<accession>A0AAW1ZDQ5</accession>
<comment type="caution">
    <text evidence="3">The sequence shown here is derived from an EMBL/GenBank/DDBJ whole genome shotgun (WGS) entry which is preliminary data.</text>
</comment>
<keyword evidence="1" id="KW-0378">Hydrolase</keyword>
<dbReference type="GO" id="GO:0030574">
    <property type="term" value="P:collagen catabolic process"/>
    <property type="evidence" value="ECO:0007669"/>
    <property type="project" value="TreeGrafter"/>
</dbReference>
<dbReference type="PANTHER" id="PTHR10201">
    <property type="entry name" value="MATRIX METALLOPROTEINASE"/>
    <property type="match status" value="1"/>
</dbReference>
<organism evidence="3 4">
    <name type="scientific">Culter alburnus</name>
    <name type="common">Topmouth culter</name>
    <dbReference type="NCBI Taxonomy" id="194366"/>
    <lineage>
        <taxon>Eukaryota</taxon>
        <taxon>Metazoa</taxon>
        <taxon>Chordata</taxon>
        <taxon>Craniata</taxon>
        <taxon>Vertebrata</taxon>
        <taxon>Euteleostomi</taxon>
        <taxon>Actinopterygii</taxon>
        <taxon>Neopterygii</taxon>
        <taxon>Teleostei</taxon>
        <taxon>Ostariophysi</taxon>
        <taxon>Cypriniformes</taxon>
        <taxon>Xenocyprididae</taxon>
        <taxon>Xenocypridinae</taxon>
        <taxon>Culter</taxon>
    </lineage>
</organism>
<dbReference type="GO" id="GO:0004222">
    <property type="term" value="F:metalloendopeptidase activity"/>
    <property type="evidence" value="ECO:0007669"/>
    <property type="project" value="TreeGrafter"/>
</dbReference>
<evidence type="ECO:0000259" key="2">
    <source>
        <dbReference type="Pfam" id="PF01471"/>
    </source>
</evidence>
<proteinExistence type="predicted"/>
<dbReference type="AlphaFoldDB" id="A0AAW1ZDQ5"/>
<dbReference type="InterPro" id="IPR024079">
    <property type="entry name" value="MetalloPept_cat_dom_sf"/>
</dbReference>
<dbReference type="Gene3D" id="3.40.390.10">
    <property type="entry name" value="Collagenase (Catalytic Domain)"/>
    <property type="match status" value="1"/>
</dbReference>
<feature type="domain" description="Peptidoglycan binding-like" evidence="2">
    <location>
        <begin position="20"/>
        <end position="72"/>
    </location>
</feature>